<comment type="caution">
    <text evidence="2">The sequence shown here is derived from an EMBL/GenBank/DDBJ whole genome shotgun (WGS) entry which is preliminary data.</text>
</comment>
<reference evidence="2 3" key="1">
    <citation type="journal article" date="2014" name="Genome Announc.">
        <title>Draft Genome Sequence of Amycolatopsis lurida NRRL 2430, Producer of the Glycopeptide Family Antibiotic Ristocetin.</title>
        <authorList>
            <person name="Kwun M.J."/>
            <person name="Hong H.J."/>
        </authorList>
    </citation>
    <scope>NUCLEOTIDE SEQUENCE [LARGE SCALE GENOMIC DNA]</scope>
    <source>
        <strain evidence="2 3">NRRL 2430</strain>
    </source>
</reference>
<keyword evidence="3" id="KW-1185">Reference proteome</keyword>
<dbReference type="Gene3D" id="3.10.450.50">
    <property type="match status" value="1"/>
</dbReference>
<evidence type="ECO:0000313" key="3">
    <source>
        <dbReference type="Proteomes" id="UP000256220"/>
    </source>
</evidence>
<organism evidence="2 3">
    <name type="scientific">Amycolatopsis lurida NRRL 2430</name>
    <dbReference type="NCBI Taxonomy" id="1460371"/>
    <lineage>
        <taxon>Bacteria</taxon>
        <taxon>Bacillati</taxon>
        <taxon>Actinomycetota</taxon>
        <taxon>Actinomycetes</taxon>
        <taxon>Pseudonocardiales</taxon>
        <taxon>Pseudonocardiaceae</taxon>
        <taxon>Amycolatopsis</taxon>
    </lineage>
</organism>
<dbReference type="AlphaFoldDB" id="A0A2P2FIM2"/>
<gene>
    <name evidence="2" type="ORF">BB31_35435</name>
</gene>
<feature type="domain" description="SnoaL-like" evidence="1">
    <location>
        <begin position="50"/>
        <end position="150"/>
    </location>
</feature>
<protein>
    <recommendedName>
        <fullName evidence="1">SnoaL-like domain-containing protein</fullName>
    </recommendedName>
</protein>
<dbReference type="InterPro" id="IPR006311">
    <property type="entry name" value="TAT_signal"/>
</dbReference>
<dbReference type="CDD" id="cd00531">
    <property type="entry name" value="NTF2_like"/>
    <property type="match status" value="1"/>
</dbReference>
<accession>A0A2P2FIM2</accession>
<dbReference type="EMBL" id="JFBM01000042">
    <property type="protein sequence ID" value="KFU76564.1"/>
    <property type="molecule type" value="Genomic_DNA"/>
</dbReference>
<dbReference type="SUPFAM" id="SSF54427">
    <property type="entry name" value="NTF2-like"/>
    <property type="match status" value="1"/>
</dbReference>
<proteinExistence type="predicted"/>
<dbReference type="InterPro" id="IPR032710">
    <property type="entry name" value="NTF2-like_dom_sf"/>
</dbReference>
<sequence>MEDRRTPIDRATFLRAGGAGAAALLATPLTGGTASAVPERTREHPNVALIRRYYEAYGSGDLNALKRFFTPDIRWTIPGHHPLAGTKTGTDEVIAFFGELARAGFRAEVLYLAADGDWVVDLHRGWSTTPAGLDITWVLAYRIQGKRIAEAINFASDQHAADAFFWRRYPLARIPDRLAEG</sequence>
<dbReference type="PANTHER" id="PTHR41252:SF1">
    <property type="entry name" value="BLR2505 PROTEIN"/>
    <property type="match status" value="1"/>
</dbReference>
<dbReference type="RefSeq" id="WP_241784017.1">
    <property type="nucleotide sequence ID" value="NZ_JFBM01000042.1"/>
</dbReference>
<dbReference type="Pfam" id="PF12680">
    <property type="entry name" value="SnoaL_2"/>
    <property type="match status" value="1"/>
</dbReference>
<dbReference type="InterPro" id="IPR037401">
    <property type="entry name" value="SnoaL-like"/>
</dbReference>
<evidence type="ECO:0000259" key="1">
    <source>
        <dbReference type="Pfam" id="PF12680"/>
    </source>
</evidence>
<evidence type="ECO:0000313" key="2">
    <source>
        <dbReference type="EMBL" id="KFU76564.1"/>
    </source>
</evidence>
<dbReference type="PROSITE" id="PS51318">
    <property type="entry name" value="TAT"/>
    <property type="match status" value="1"/>
</dbReference>
<name>A0A2P2FIM2_AMYLU</name>
<dbReference type="Proteomes" id="UP000256220">
    <property type="component" value="Unassembled WGS sequence"/>
</dbReference>
<dbReference type="PANTHER" id="PTHR41252">
    <property type="entry name" value="BLR2505 PROTEIN"/>
    <property type="match status" value="1"/>
</dbReference>